<dbReference type="AlphaFoldDB" id="A0A6C0CH28"/>
<sequence>MNIDILSDILTNKNIQDISKINYTEFIKLAMESVEKIETIKGSEKQLVVISVLQDFIKDNESLLAAEIRAVIDSGAISYIIDTIVFSTKSIININKPVKKSKCCFFC</sequence>
<reference evidence="1" key="1">
    <citation type="journal article" date="2020" name="Nature">
        <title>Giant virus diversity and host interactions through global metagenomics.</title>
        <authorList>
            <person name="Schulz F."/>
            <person name="Roux S."/>
            <person name="Paez-Espino D."/>
            <person name="Jungbluth S."/>
            <person name="Walsh D.A."/>
            <person name="Denef V.J."/>
            <person name="McMahon K.D."/>
            <person name="Konstantinidis K.T."/>
            <person name="Eloe-Fadrosh E.A."/>
            <person name="Kyrpides N.C."/>
            <person name="Woyke T."/>
        </authorList>
    </citation>
    <scope>NUCLEOTIDE SEQUENCE</scope>
    <source>
        <strain evidence="1">GVMAG-M-3300020727-4</strain>
    </source>
</reference>
<dbReference type="EMBL" id="MN739404">
    <property type="protein sequence ID" value="QHT02989.1"/>
    <property type="molecule type" value="Genomic_DNA"/>
</dbReference>
<organism evidence="1">
    <name type="scientific">viral metagenome</name>
    <dbReference type="NCBI Taxonomy" id="1070528"/>
    <lineage>
        <taxon>unclassified sequences</taxon>
        <taxon>metagenomes</taxon>
        <taxon>organismal metagenomes</taxon>
    </lineage>
</organism>
<protein>
    <submittedName>
        <fullName evidence="1">Uncharacterized protein</fullName>
    </submittedName>
</protein>
<proteinExistence type="predicted"/>
<evidence type="ECO:0000313" key="1">
    <source>
        <dbReference type="EMBL" id="QHT02989.1"/>
    </source>
</evidence>
<accession>A0A6C0CH28</accession>
<name>A0A6C0CH28_9ZZZZ</name>